<dbReference type="AlphaFoldDB" id="A0A939GWR5"/>
<keyword evidence="1" id="KW-0732">Signal</keyword>
<evidence type="ECO:0000313" key="3">
    <source>
        <dbReference type="Proteomes" id="UP000664731"/>
    </source>
</evidence>
<feature type="chain" id="PRO_5037900586" description="Argininosuccinate lyase" evidence="1">
    <location>
        <begin position="20"/>
        <end position="117"/>
    </location>
</feature>
<evidence type="ECO:0000256" key="1">
    <source>
        <dbReference type="SAM" id="SignalP"/>
    </source>
</evidence>
<keyword evidence="3" id="KW-1185">Reference proteome</keyword>
<proteinExistence type="predicted"/>
<dbReference type="Proteomes" id="UP000664731">
    <property type="component" value="Unassembled WGS sequence"/>
</dbReference>
<sequence length="117" mass="13115">MKQITVAAALALISTGALAGNADFTLVNKTGYAINEVYISPSQKNNWGNDRLGEYQFLNGDSKKFKFGDTKHCEQDIKVTFTDDESEVVWEDINLCEVDKITLKYNRKTNEVSAELD</sequence>
<reference evidence="2" key="1">
    <citation type="submission" date="2021-03" db="EMBL/GenBank/DDBJ databases">
        <title>Comamonas denitrificans.</title>
        <authorList>
            <person name="Finster K."/>
        </authorList>
    </citation>
    <scope>NUCLEOTIDE SEQUENCE</scope>
    <source>
        <strain evidence="2">MM2021_4</strain>
    </source>
</reference>
<organism evidence="2 3">
    <name type="scientific">Comamonas denitrificans</name>
    <dbReference type="NCBI Taxonomy" id="117506"/>
    <lineage>
        <taxon>Bacteria</taxon>
        <taxon>Pseudomonadati</taxon>
        <taxon>Pseudomonadota</taxon>
        <taxon>Betaproteobacteria</taxon>
        <taxon>Burkholderiales</taxon>
        <taxon>Comamonadaceae</taxon>
        <taxon>Comamonas</taxon>
    </lineage>
</organism>
<evidence type="ECO:0008006" key="4">
    <source>
        <dbReference type="Google" id="ProtNLM"/>
    </source>
</evidence>
<accession>A0A939GWR5</accession>
<gene>
    <name evidence="2" type="ORF">J1777_02640</name>
</gene>
<evidence type="ECO:0000313" key="2">
    <source>
        <dbReference type="EMBL" id="MBO1248736.1"/>
    </source>
</evidence>
<dbReference type="RefSeq" id="WP_207574286.1">
    <property type="nucleotide sequence ID" value="NZ_JAFNME010000004.1"/>
</dbReference>
<dbReference type="EMBL" id="JAFNME010000004">
    <property type="protein sequence ID" value="MBO1248736.1"/>
    <property type="molecule type" value="Genomic_DNA"/>
</dbReference>
<comment type="caution">
    <text evidence="2">The sequence shown here is derived from an EMBL/GenBank/DDBJ whole genome shotgun (WGS) entry which is preliminary data.</text>
</comment>
<protein>
    <recommendedName>
        <fullName evidence="4">Argininosuccinate lyase</fullName>
    </recommendedName>
</protein>
<name>A0A939GWR5_9BURK</name>
<feature type="signal peptide" evidence="1">
    <location>
        <begin position="1"/>
        <end position="19"/>
    </location>
</feature>